<evidence type="ECO:0000256" key="2">
    <source>
        <dbReference type="SAM" id="Phobius"/>
    </source>
</evidence>
<sequence>MSHPVYLSSSSLPRMPEGSRDEWRGFFGDGAELEANAFFPLFWRALFSAGDIRHARFIDAYDISDEASAVDREECLADFGAEATFPYLVVDKATAVARLTQRREAVIGAVGERHRPIYESFEALIAQHFADHILLRTDGLPDAADAEPWLRADLDGVDHLHDSQALASLMADLARYDTDPIWTLAGLSSSSDGAWPPAQLRERFPDPRQRKTRKPLPTQQAETSDRVFANPKPQVARNWLDPALEWLGAFVAAGAALGAYYFTSSAWLAVLAFLCVAVALGFGIAKLRGR</sequence>
<reference evidence="3 4" key="1">
    <citation type="submission" date="2019-10" db="EMBL/GenBank/DDBJ databases">
        <title>Complete genome sequence of Variovorax paradoxus 5C-2.</title>
        <authorList>
            <person name="Gogoleva N.E."/>
            <person name="Balkin A.S."/>
        </authorList>
    </citation>
    <scope>NUCLEOTIDE SEQUENCE [LARGE SCALE GENOMIC DNA]</scope>
    <source>
        <strain evidence="3 4">5C-2</strain>
    </source>
</reference>
<feature type="transmembrane region" description="Helical" evidence="2">
    <location>
        <begin position="267"/>
        <end position="285"/>
    </location>
</feature>
<keyword evidence="2" id="KW-0472">Membrane</keyword>
<organism evidence="3 4">
    <name type="scientific">Variovorax paradoxus</name>
    <dbReference type="NCBI Taxonomy" id="34073"/>
    <lineage>
        <taxon>Bacteria</taxon>
        <taxon>Pseudomonadati</taxon>
        <taxon>Pseudomonadota</taxon>
        <taxon>Betaproteobacteria</taxon>
        <taxon>Burkholderiales</taxon>
        <taxon>Comamonadaceae</taxon>
        <taxon>Variovorax</taxon>
    </lineage>
</organism>
<keyword evidence="2" id="KW-1133">Transmembrane helix</keyword>
<keyword evidence="2" id="KW-0812">Transmembrane</keyword>
<proteinExistence type="predicted"/>
<evidence type="ECO:0000313" key="3">
    <source>
        <dbReference type="EMBL" id="QFZ83549.1"/>
    </source>
</evidence>
<accession>A0A5Q0M292</accession>
<dbReference type="EMBL" id="CP045644">
    <property type="protein sequence ID" value="QFZ83549.1"/>
    <property type="molecule type" value="Genomic_DNA"/>
</dbReference>
<evidence type="ECO:0000256" key="1">
    <source>
        <dbReference type="SAM" id="MobiDB-lite"/>
    </source>
</evidence>
<feature type="compositionally biased region" description="Basic and acidic residues" evidence="1">
    <location>
        <begin position="200"/>
        <end position="209"/>
    </location>
</feature>
<feature type="region of interest" description="Disordered" evidence="1">
    <location>
        <begin position="190"/>
        <end position="224"/>
    </location>
</feature>
<dbReference type="RefSeq" id="WP_153282263.1">
    <property type="nucleotide sequence ID" value="NZ_CP045644.1"/>
</dbReference>
<name>A0A5Q0M292_VARPD</name>
<dbReference type="AlphaFoldDB" id="A0A5Q0M292"/>
<evidence type="ECO:0000313" key="4">
    <source>
        <dbReference type="Proteomes" id="UP000326780"/>
    </source>
</evidence>
<protein>
    <submittedName>
        <fullName evidence="3">Uncharacterized protein</fullName>
    </submittedName>
</protein>
<gene>
    <name evidence="3" type="ORF">GFK26_12675</name>
</gene>
<dbReference type="Proteomes" id="UP000326780">
    <property type="component" value="Chromosome"/>
</dbReference>